<comment type="caution">
    <text evidence="2">The sequence shown here is derived from an EMBL/GenBank/DDBJ whole genome shotgun (WGS) entry which is preliminary data.</text>
</comment>
<proteinExistence type="predicted"/>
<dbReference type="RefSeq" id="WP_048856861.1">
    <property type="nucleotide sequence ID" value="NZ_BANJ01000052.1"/>
</dbReference>
<evidence type="ECO:0000313" key="2">
    <source>
        <dbReference type="EMBL" id="GAO00580.1"/>
    </source>
</evidence>
<dbReference type="CDD" id="cd10150">
    <property type="entry name" value="CobN_like"/>
    <property type="match status" value="1"/>
</dbReference>
<evidence type="ECO:0000313" key="3">
    <source>
        <dbReference type="Proteomes" id="UP000032683"/>
    </source>
</evidence>
<dbReference type="NCBIfam" id="NF008973">
    <property type="entry name" value="PRK12321.1"/>
    <property type="match status" value="1"/>
</dbReference>
<gene>
    <name evidence="2" type="ORF">Gxy13693_052_016</name>
</gene>
<name>A0A0D6QAY4_KOMXY</name>
<feature type="domain" description="CobN/magnesium chelatase" evidence="1">
    <location>
        <begin position="142"/>
        <end position="682"/>
    </location>
</feature>
<dbReference type="EMBL" id="BANJ01000052">
    <property type="protein sequence ID" value="GAO00580.1"/>
    <property type="molecule type" value="Genomic_DNA"/>
</dbReference>
<dbReference type="InterPro" id="IPR003672">
    <property type="entry name" value="CobN/Mg_chltase"/>
</dbReference>
<accession>A0A0D6QAY4</accession>
<evidence type="ECO:0000259" key="1">
    <source>
        <dbReference type="Pfam" id="PF02514"/>
    </source>
</evidence>
<reference evidence="2 3" key="1">
    <citation type="submission" date="2012-11" db="EMBL/GenBank/DDBJ databases">
        <title>Whole genome sequence of Gluconacetobacter xylinus NBRC 13693.</title>
        <authorList>
            <person name="Azuma Y."/>
            <person name="Higashiura N."/>
            <person name="Hirakawa H."/>
            <person name="Matsushita K."/>
        </authorList>
    </citation>
    <scope>NUCLEOTIDE SEQUENCE [LARGE SCALE GENOMIC DNA]</scope>
    <source>
        <strain evidence="2 3">NBRC 13693</strain>
    </source>
</reference>
<dbReference type="Pfam" id="PF02514">
    <property type="entry name" value="CobN-Mg_chel"/>
    <property type="match status" value="2"/>
</dbReference>
<feature type="domain" description="CobN/magnesium chelatase" evidence="1">
    <location>
        <begin position="698"/>
        <end position="1113"/>
    </location>
</feature>
<dbReference type="Proteomes" id="UP000032683">
    <property type="component" value="Unassembled WGS sequence"/>
</dbReference>
<dbReference type="PANTHER" id="PTHR44119:SF4">
    <property type="entry name" value="AEROBIC COBALTOCHELATASE SUBUNIT COBN"/>
    <property type="match status" value="1"/>
</dbReference>
<dbReference type="AlphaFoldDB" id="A0A0D6QAY4"/>
<dbReference type="PANTHER" id="PTHR44119">
    <property type="entry name" value="MAGNESIUM-CHELATASE SUBUNIT CHLH, CHLOROPLASTIC"/>
    <property type="match status" value="1"/>
</dbReference>
<protein>
    <submittedName>
        <fullName evidence="2">Cobaltochelatase subunit CobN</fullName>
    </submittedName>
</protein>
<sequence length="1124" mass="119689">MHLLAREVRTLDDGAQAEDLGHAPADIVFLSFSDSDLLCLSAAHAAQDAPAATLRMATLSRLLHPMSIDLYVADTIMDSRCVVVRLLGGVEYWRYGAEELSRACRQGGIPLAFVAGDGRDDPRLAALSTLPEPMRARLDALLRTGGTANMEAALRLMAHLAGRCADDGTAPVPLPPADVLHEADPALPLRAMVVFYRAHLLAGDIAPVTQLAAQLARHGMGADLVYVTSLKNPDSARVVAARLTACPPDVIINATFFSARAGNDSRSPLDLAGVPVLQVQQPGIPHTVWRDSVRGLSQADLAMQVVLPELDGRIPACPISFKEETTPGLPARHEPYPDGITLTCARAVGWARLGHEAPAARRVGIILSDYPGAQGAPTGQAAHAVGLDSFASLEHILRLLRDAGYDTGDASLPTADALAHMLARAPARPFVSVTTYRQWLGALPATLRDALAACWGAPEEDPAVTDGRFCLRHVHLGHILMALQPDRGATTDRHAGYHDPDTPPRHAYVAFYLWLRHERQLDAMVHLGTHGTLEWLPGKAAAPSSTCWPSVLVGGMPVIYPFIVNNPGEAAAARRRLGAVTIGHMTPPIVPAGSAGADTGDLERLIDEYAAADGLDRRRGAILRGEILQRADSLGLLHETGLTRTDDEDEALARLDAYLCDVKDLQIRDGLHVFGNPPPRATELAQAIARSCGGVETDDITTRLLACGPAEGTALLAALDGRFIPAGPAGAPTRGRADVLPTGRNLYAMDPRAIPTRSAMVLAQRTAELLLEGHLQDQGEPLCSLVIDLWGSASLRTGGEDLALALLLMGVRPVWDGASGRVTGIEVIPMAELDRPRVDVTLRLSGLFRDAFPGQIALFEQAVQAVAARHFESPDLNPLAAQAAGLDGAALQAATARMFGAAPGSYGTGVEDPLARGAWSTRDDLGQAWLDGSAWTYGGNREGQRQPDALAARMAGAAVVLHVQDSAETDILESADMATHEGGMAAAASMLGNSPRLLHGDTSRPDAPRLRATAQEVARITRGRLANPAWLAGMCRHGYRGAAEIARGVQALHGFAATMPVRFDRQFDLTFRAVLDDPDIDAFLRHANPDAHAAIRRLLADALRRDLWRPRSNSAAMLLDDTRP</sequence>
<organism evidence="2 3">
    <name type="scientific">Komagataeibacter xylinus NBRC 13693</name>
    <dbReference type="NCBI Taxonomy" id="1234668"/>
    <lineage>
        <taxon>Bacteria</taxon>
        <taxon>Pseudomonadati</taxon>
        <taxon>Pseudomonadota</taxon>
        <taxon>Alphaproteobacteria</taxon>
        <taxon>Acetobacterales</taxon>
        <taxon>Acetobacteraceae</taxon>
        <taxon>Komagataeibacter</taxon>
    </lineage>
</organism>